<dbReference type="AlphaFoldDB" id="A0A542YN07"/>
<dbReference type="RefSeq" id="WP_141783743.1">
    <property type="nucleotide sequence ID" value="NZ_BAAAIK010000003.1"/>
</dbReference>
<name>A0A542YN07_9MICO</name>
<feature type="binding site" evidence="2">
    <location>
        <position position="109"/>
    </location>
    <ligand>
        <name>Mn(2+)</name>
        <dbReference type="ChEBI" id="CHEBI:29035"/>
        <label>2</label>
    </ligand>
</feature>
<comment type="cofactor">
    <cofactor evidence="2">
        <name>Mn(2+)</name>
        <dbReference type="ChEBI" id="CHEBI:29035"/>
    </cofactor>
    <text evidence="2">The Mn(2+) ion enhances activity.</text>
</comment>
<protein>
    <submittedName>
        <fullName evidence="4">Hippurate hydrolase</fullName>
    </submittedName>
</protein>
<accession>A0A542YN07</accession>
<dbReference type="Proteomes" id="UP000319516">
    <property type="component" value="Unassembled WGS sequence"/>
</dbReference>
<dbReference type="PANTHER" id="PTHR11014">
    <property type="entry name" value="PEPTIDASE M20 FAMILY MEMBER"/>
    <property type="match status" value="1"/>
</dbReference>
<dbReference type="InterPro" id="IPR017439">
    <property type="entry name" value="Amidohydrolase"/>
</dbReference>
<dbReference type="GO" id="GO:0019877">
    <property type="term" value="P:diaminopimelate biosynthetic process"/>
    <property type="evidence" value="ECO:0007669"/>
    <property type="project" value="UniProtKB-ARBA"/>
</dbReference>
<feature type="binding site" evidence="2">
    <location>
        <position position="143"/>
    </location>
    <ligand>
        <name>Mn(2+)</name>
        <dbReference type="ChEBI" id="CHEBI:29035"/>
        <label>2</label>
    </ligand>
</feature>
<dbReference type="OrthoDB" id="9777385at2"/>
<evidence type="ECO:0000259" key="3">
    <source>
        <dbReference type="Pfam" id="PF07687"/>
    </source>
</evidence>
<evidence type="ECO:0000313" key="5">
    <source>
        <dbReference type="Proteomes" id="UP000319516"/>
    </source>
</evidence>
<feature type="domain" description="Peptidase M20 dimerisation" evidence="3">
    <location>
        <begin position="193"/>
        <end position="287"/>
    </location>
</feature>
<feature type="binding site" evidence="2">
    <location>
        <position position="375"/>
    </location>
    <ligand>
        <name>Mn(2+)</name>
        <dbReference type="ChEBI" id="CHEBI:29035"/>
        <label>2</label>
    </ligand>
</feature>
<dbReference type="NCBIfam" id="TIGR01891">
    <property type="entry name" value="amidohydrolases"/>
    <property type="match status" value="1"/>
</dbReference>
<dbReference type="InterPro" id="IPR036264">
    <property type="entry name" value="Bact_exopeptidase_dim_dom"/>
</dbReference>
<sequence>MTGTIPAELQHALHDLYRHLHAHPELSFQEHRTSELVEGKMQDLGFTTIRVAGTGIAAWLSNGEGPVVAFRADLDGLPVKEQTGLDYASTTVATAPDGTEVPVMHACGHDVHITCAIGIATLLSTDLTAWRGTVVFIFQPAEELAAGALAMIEDGLWDRAPRPEVVFGQHVGPARAGTLQVSIGPAMAVADAWRVTVHGRGGHGSRPEQAIDPVLIAAHIIVRLQSIVTREVAAQSASVITVATIKAGTKENVIPDSAEFTINIRHLDEKVRSRVLAAVRRVIQAEAQASGAKEPTVEELYTFPLTYNDPDVIEDVIPSMVRAVDMEHIVISPAQMGSEDVGHLGGSIGVPTAYWFFGGMADDVVDGLAPVPSNHSPHFAPVLEPTLSTGVRVGYAALLGRLVP</sequence>
<dbReference type="Gene3D" id="3.30.70.360">
    <property type="match status" value="1"/>
</dbReference>
<evidence type="ECO:0000256" key="1">
    <source>
        <dbReference type="ARBA" id="ARBA00022801"/>
    </source>
</evidence>
<dbReference type="EMBL" id="VFOP01000001">
    <property type="protein sequence ID" value="TQL49486.1"/>
    <property type="molecule type" value="Genomic_DNA"/>
</dbReference>
<dbReference type="Pfam" id="PF07687">
    <property type="entry name" value="M20_dimer"/>
    <property type="match status" value="1"/>
</dbReference>
<organism evidence="4 5">
    <name type="scientific">Ornithinicoccus hortensis</name>
    <dbReference type="NCBI Taxonomy" id="82346"/>
    <lineage>
        <taxon>Bacteria</taxon>
        <taxon>Bacillati</taxon>
        <taxon>Actinomycetota</taxon>
        <taxon>Actinomycetes</taxon>
        <taxon>Micrococcales</taxon>
        <taxon>Intrasporangiaceae</taxon>
        <taxon>Ornithinicoccus</taxon>
    </lineage>
</organism>
<dbReference type="InterPro" id="IPR002933">
    <property type="entry name" value="Peptidase_M20"/>
</dbReference>
<dbReference type="FunFam" id="3.30.70.360:FF:000001">
    <property type="entry name" value="N-acetyldiaminopimelate deacetylase"/>
    <property type="match status" value="1"/>
</dbReference>
<dbReference type="GO" id="GO:0046872">
    <property type="term" value="F:metal ion binding"/>
    <property type="evidence" value="ECO:0007669"/>
    <property type="project" value="UniProtKB-KW"/>
</dbReference>
<keyword evidence="1 4" id="KW-0378">Hydrolase</keyword>
<keyword evidence="5" id="KW-1185">Reference proteome</keyword>
<dbReference type="SUPFAM" id="SSF53187">
    <property type="entry name" value="Zn-dependent exopeptidases"/>
    <property type="match status" value="1"/>
</dbReference>
<reference evidence="4 5" key="1">
    <citation type="submission" date="2019-06" db="EMBL/GenBank/DDBJ databases">
        <title>Sequencing the genomes of 1000 actinobacteria strains.</title>
        <authorList>
            <person name="Klenk H.-P."/>
        </authorList>
    </citation>
    <scope>NUCLEOTIDE SEQUENCE [LARGE SCALE GENOMIC DNA]</scope>
    <source>
        <strain evidence="4 5">DSM 12335</strain>
    </source>
</reference>
<dbReference type="InterPro" id="IPR011650">
    <property type="entry name" value="Peptidase_M20_dimer"/>
</dbReference>
<keyword evidence="2" id="KW-0464">Manganese</keyword>
<keyword evidence="2" id="KW-0479">Metal-binding</keyword>
<proteinExistence type="predicted"/>
<comment type="caution">
    <text evidence="4">The sequence shown here is derived from an EMBL/GenBank/DDBJ whole genome shotgun (WGS) entry which is preliminary data.</text>
</comment>
<feature type="binding site" evidence="2">
    <location>
        <position position="107"/>
    </location>
    <ligand>
        <name>Mn(2+)</name>
        <dbReference type="ChEBI" id="CHEBI:29035"/>
        <label>2</label>
    </ligand>
</feature>
<dbReference type="SUPFAM" id="SSF55031">
    <property type="entry name" value="Bacterial exopeptidase dimerisation domain"/>
    <property type="match status" value="1"/>
</dbReference>
<evidence type="ECO:0000313" key="4">
    <source>
        <dbReference type="EMBL" id="TQL49486.1"/>
    </source>
</evidence>
<dbReference type="Pfam" id="PF01546">
    <property type="entry name" value="Peptidase_M20"/>
    <property type="match status" value="1"/>
</dbReference>
<dbReference type="PANTHER" id="PTHR11014:SF63">
    <property type="entry name" value="METALLOPEPTIDASE, PUTATIVE (AFU_ORTHOLOGUE AFUA_6G09600)-RELATED"/>
    <property type="match status" value="1"/>
</dbReference>
<evidence type="ECO:0000256" key="2">
    <source>
        <dbReference type="PIRSR" id="PIRSR005962-1"/>
    </source>
</evidence>
<gene>
    <name evidence="4" type="ORF">FB467_0559</name>
</gene>
<feature type="binding site" evidence="2">
    <location>
        <position position="170"/>
    </location>
    <ligand>
        <name>Mn(2+)</name>
        <dbReference type="ChEBI" id="CHEBI:29035"/>
        <label>2</label>
    </ligand>
</feature>
<dbReference type="GO" id="GO:0050118">
    <property type="term" value="F:N-acetyldiaminopimelate deacetylase activity"/>
    <property type="evidence" value="ECO:0007669"/>
    <property type="project" value="UniProtKB-ARBA"/>
</dbReference>
<dbReference type="Gene3D" id="3.40.630.10">
    <property type="entry name" value="Zn peptidases"/>
    <property type="match status" value="1"/>
</dbReference>
<dbReference type="PIRSF" id="PIRSF005962">
    <property type="entry name" value="Pept_M20D_amidohydro"/>
    <property type="match status" value="1"/>
</dbReference>